<dbReference type="KEGG" id="fer:FNB15_10735"/>
<reference evidence="3 4" key="1">
    <citation type="submission" date="2019-07" db="EMBL/GenBank/DDBJ databases">
        <title>Genome sequencing for Ferrovibrio sp. K5.</title>
        <authorList>
            <person name="Park S.-J."/>
        </authorList>
    </citation>
    <scope>NUCLEOTIDE SEQUENCE [LARGE SCALE GENOMIC DNA]</scope>
    <source>
        <strain evidence="3 4">K5</strain>
    </source>
</reference>
<dbReference type="Gene3D" id="2.40.160.10">
    <property type="entry name" value="Porin"/>
    <property type="match status" value="1"/>
</dbReference>
<dbReference type="Pfam" id="PF10082">
    <property type="entry name" value="BBP2_2"/>
    <property type="match status" value="1"/>
</dbReference>
<feature type="compositionally biased region" description="Polar residues" evidence="1">
    <location>
        <begin position="170"/>
        <end position="186"/>
    </location>
</feature>
<dbReference type="EMBL" id="CP041636">
    <property type="protein sequence ID" value="QDO97716.1"/>
    <property type="molecule type" value="Genomic_DNA"/>
</dbReference>
<proteinExistence type="predicted"/>
<feature type="region of interest" description="Disordered" evidence="1">
    <location>
        <begin position="164"/>
        <end position="186"/>
    </location>
</feature>
<gene>
    <name evidence="3" type="ORF">FNB15_10735</name>
</gene>
<dbReference type="InterPro" id="IPR023614">
    <property type="entry name" value="Porin_dom_sf"/>
</dbReference>
<dbReference type="InterPro" id="IPR018759">
    <property type="entry name" value="BBP2_2"/>
</dbReference>
<dbReference type="InterPro" id="IPR036709">
    <property type="entry name" value="Autotransporte_beta_dom_sf"/>
</dbReference>
<feature type="signal peptide" evidence="2">
    <location>
        <begin position="1"/>
        <end position="31"/>
    </location>
</feature>
<dbReference type="AlphaFoldDB" id="A0A516H1R8"/>
<keyword evidence="2" id="KW-0732">Signal</keyword>
<dbReference type="RefSeq" id="WP_144068697.1">
    <property type="nucleotide sequence ID" value="NZ_CP041636.1"/>
</dbReference>
<evidence type="ECO:0000256" key="2">
    <source>
        <dbReference type="SAM" id="SignalP"/>
    </source>
</evidence>
<evidence type="ECO:0000256" key="1">
    <source>
        <dbReference type="SAM" id="MobiDB-lite"/>
    </source>
</evidence>
<name>A0A516H1R8_9PROT</name>
<accession>A0A516H1R8</accession>
<sequence length="433" mass="48026">MRQYFGAATVVLSAGLAVFSMGSLTVSRAVAQTPPRTSQDAQISAAPERGETVLTRPRPEYDPVGVRMGGFMLYPELGLQQSYNSNIFATSSNEQSDFITSVEPSLDLRSNWNNHALNLHADSQVVSYWDNDDENYTDYTLSADGRVDVLRDLRLFAGAGYQIRHEPRSSPDNQGGTEPTEYSVTGANLGAEKDFNRLSFRLDGKTERYEYDSVRTSAGALIDQSGRDRDQHEIGLRTGYEIAPLRKVYLLTSFNTRDYDTLTGGFNRDSDGYLVAAGTQYDLTGLVFLDAYAGYRSQDYSDSRLREMSGWASGIKVTWNVTPLTTVTGTLDRDIQETTQANASGYFQTKAELRVDHELLRNLILTASLGYQNDDFQGISRDDDYTLAGLGAKYLINRNFTLSGGYGYRSRESNVTGGDFDENVVMVRLGAQL</sequence>
<protein>
    <submittedName>
        <fullName evidence="3">Outer membrane beta-barrel protein</fullName>
    </submittedName>
</protein>
<dbReference type="OrthoDB" id="7398962at2"/>
<evidence type="ECO:0000313" key="4">
    <source>
        <dbReference type="Proteomes" id="UP000317496"/>
    </source>
</evidence>
<feature type="chain" id="PRO_5022063845" evidence="2">
    <location>
        <begin position="32"/>
        <end position="433"/>
    </location>
</feature>
<dbReference type="SUPFAM" id="SSF103515">
    <property type="entry name" value="Autotransporter"/>
    <property type="match status" value="1"/>
</dbReference>
<organism evidence="3 4">
    <name type="scientific">Ferrovibrio terrae</name>
    <dbReference type="NCBI Taxonomy" id="2594003"/>
    <lineage>
        <taxon>Bacteria</taxon>
        <taxon>Pseudomonadati</taxon>
        <taxon>Pseudomonadota</taxon>
        <taxon>Alphaproteobacteria</taxon>
        <taxon>Rhodospirillales</taxon>
        <taxon>Rhodospirillaceae</taxon>
        <taxon>Ferrovibrio</taxon>
    </lineage>
</organism>
<dbReference type="Proteomes" id="UP000317496">
    <property type="component" value="Chromosome"/>
</dbReference>
<evidence type="ECO:0000313" key="3">
    <source>
        <dbReference type="EMBL" id="QDO97716.1"/>
    </source>
</evidence>
<keyword evidence="4" id="KW-1185">Reference proteome</keyword>